<evidence type="ECO:0000313" key="9">
    <source>
        <dbReference type="EMBL" id="QHU01726.1"/>
    </source>
</evidence>
<proteinExistence type="inferred from homology"/>
<dbReference type="PANTHER" id="PTHR13058:SF19">
    <property type="entry name" value="LD40940P"/>
    <property type="match status" value="1"/>
</dbReference>
<dbReference type="Pfam" id="PF00929">
    <property type="entry name" value="RNase_T"/>
    <property type="match status" value="1"/>
</dbReference>
<dbReference type="GO" id="GO:0006308">
    <property type="term" value="P:DNA catabolic process"/>
    <property type="evidence" value="ECO:0007669"/>
    <property type="project" value="TreeGrafter"/>
</dbReference>
<dbReference type="GO" id="GO:0046872">
    <property type="term" value="F:metal ion binding"/>
    <property type="evidence" value="ECO:0007669"/>
    <property type="project" value="UniProtKB-KW"/>
</dbReference>
<dbReference type="GO" id="GO:0003676">
    <property type="term" value="F:nucleic acid binding"/>
    <property type="evidence" value="ECO:0007669"/>
    <property type="project" value="InterPro"/>
</dbReference>
<dbReference type="Gene3D" id="3.30.420.10">
    <property type="entry name" value="Ribonuclease H-like superfamily/Ribonuclease H"/>
    <property type="match status" value="1"/>
</dbReference>
<evidence type="ECO:0000256" key="5">
    <source>
        <dbReference type="ARBA" id="ARBA00022839"/>
    </source>
</evidence>
<dbReference type="GO" id="GO:0005737">
    <property type="term" value="C:cytoplasm"/>
    <property type="evidence" value="ECO:0007669"/>
    <property type="project" value="TreeGrafter"/>
</dbReference>
<organism evidence="9">
    <name type="scientific">viral metagenome</name>
    <dbReference type="NCBI Taxonomy" id="1070528"/>
    <lineage>
        <taxon>unclassified sequences</taxon>
        <taxon>metagenomes</taxon>
        <taxon>organismal metagenomes</taxon>
    </lineage>
</organism>
<dbReference type="InterPro" id="IPR036397">
    <property type="entry name" value="RNaseH_sf"/>
</dbReference>
<evidence type="ECO:0000256" key="4">
    <source>
        <dbReference type="ARBA" id="ARBA00022801"/>
    </source>
</evidence>
<evidence type="ECO:0000256" key="6">
    <source>
        <dbReference type="ARBA" id="ARBA00022842"/>
    </source>
</evidence>
<keyword evidence="6" id="KW-0460">Magnesium</keyword>
<feature type="domain" description="Exonuclease" evidence="8">
    <location>
        <begin position="8"/>
        <end position="181"/>
    </location>
</feature>
<dbReference type="GO" id="GO:0008296">
    <property type="term" value="F:3'-5'-DNA exonuclease activity"/>
    <property type="evidence" value="ECO:0007669"/>
    <property type="project" value="TreeGrafter"/>
</dbReference>
<evidence type="ECO:0000256" key="7">
    <source>
        <dbReference type="ARBA" id="ARBA00025769"/>
    </source>
</evidence>
<dbReference type="EMBL" id="MN740347">
    <property type="protein sequence ID" value="QHU01726.1"/>
    <property type="molecule type" value="Genomic_DNA"/>
</dbReference>
<dbReference type="InterPro" id="IPR013520">
    <property type="entry name" value="Ribonucl_H"/>
</dbReference>
<evidence type="ECO:0000256" key="1">
    <source>
        <dbReference type="ARBA" id="ARBA00001946"/>
    </source>
</evidence>
<sequence>MTYLNKYPIVIFDFETTGLDPVNDEIIQIAAVSSKADTDYFNEYLNVDFEITNSFIHKITNNYLNENVKDSRKEVLMKFKKFITKYADKDAVFLLAHNNFHFDSKFLEIAFKKHNISLPKKWYYIDSYPQIKYVCPGFTSYALGKLYKRLYGTLPDNPHNALTDIKMLYKVYLDTVVDTLSETDFKKFLLKKKNLRINSSMEAYFKQPIELMNLSTSIIKILKSKNINSLRDVVICYQSVDDFDKYLTTDLNIQSSYYKNRINFWAKQMAQL</sequence>
<keyword evidence="4" id="KW-0378">Hydrolase</keyword>
<evidence type="ECO:0000259" key="8">
    <source>
        <dbReference type="SMART" id="SM00479"/>
    </source>
</evidence>
<evidence type="ECO:0000256" key="3">
    <source>
        <dbReference type="ARBA" id="ARBA00022723"/>
    </source>
</evidence>
<dbReference type="PANTHER" id="PTHR13058">
    <property type="entry name" value="THREE PRIME REPAIR EXONUCLEASE 1, 2"/>
    <property type="match status" value="1"/>
</dbReference>
<keyword evidence="5" id="KW-0269">Exonuclease</keyword>
<protein>
    <recommendedName>
        <fullName evidence="8">Exonuclease domain-containing protein</fullName>
    </recommendedName>
</protein>
<comment type="cofactor">
    <cofactor evidence="1">
        <name>Mg(2+)</name>
        <dbReference type="ChEBI" id="CHEBI:18420"/>
    </cofactor>
</comment>
<dbReference type="AlphaFoldDB" id="A0A6C0JAL1"/>
<dbReference type="SMART" id="SM00479">
    <property type="entry name" value="EXOIII"/>
    <property type="match status" value="1"/>
</dbReference>
<dbReference type="InterPro" id="IPR040393">
    <property type="entry name" value="TREX1/2"/>
</dbReference>
<reference evidence="9" key="1">
    <citation type="journal article" date="2020" name="Nature">
        <title>Giant virus diversity and host interactions through global metagenomics.</title>
        <authorList>
            <person name="Schulz F."/>
            <person name="Roux S."/>
            <person name="Paez-Espino D."/>
            <person name="Jungbluth S."/>
            <person name="Walsh D.A."/>
            <person name="Denef V.J."/>
            <person name="McMahon K.D."/>
            <person name="Konstantinidis K.T."/>
            <person name="Eloe-Fadrosh E.A."/>
            <person name="Kyrpides N.C."/>
            <person name="Woyke T."/>
        </authorList>
    </citation>
    <scope>NUCLEOTIDE SEQUENCE</scope>
    <source>
        <strain evidence="9">GVMAG-M-3300025874-2</strain>
    </source>
</reference>
<dbReference type="CDD" id="cd06127">
    <property type="entry name" value="DEDDh"/>
    <property type="match status" value="1"/>
</dbReference>
<evidence type="ECO:0000256" key="2">
    <source>
        <dbReference type="ARBA" id="ARBA00022722"/>
    </source>
</evidence>
<comment type="similarity">
    <text evidence="7">Belongs to the exonuclease superfamily. TREX family.</text>
</comment>
<dbReference type="SUPFAM" id="SSF53098">
    <property type="entry name" value="Ribonuclease H-like"/>
    <property type="match status" value="1"/>
</dbReference>
<keyword evidence="2" id="KW-0540">Nuclease</keyword>
<accession>A0A6C0JAL1</accession>
<dbReference type="InterPro" id="IPR012337">
    <property type="entry name" value="RNaseH-like_sf"/>
</dbReference>
<keyword evidence="3" id="KW-0479">Metal-binding</keyword>
<name>A0A6C0JAL1_9ZZZZ</name>